<keyword evidence="17 23" id="KW-0472">Membrane</keyword>
<dbReference type="FunFam" id="3.80.10.10:FF:000041">
    <property type="entry name" value="LRR receptor-like serine/threonine-protein kinase ERECTA"/>
    <property type="match status" value="1"/>
</dbReference>
<dbReference type="AlphaFoldDB" id="A0A218W762"/>
<dbReference type="InterPro" id="IPR001611">
    <property type="entry name" value="Leu-rich_rpt"/>
</dbReference>
<keyword evidence="9" id="KW-0479">Metal-binding</keyword>
<dbReference type="PANTHER" id="PTHR48005:SF70">
    <property type="entry name" value="MDIS1-INTERACTING RECEPTOR LIKE KINASE 2-LIKE"/>
    <property type="match status" value="1"/>
</dbReference>
<keyword evidence="10 24" id="KW-0732">Signal</keyword>
<dbReference type="Pfam" id="PF23598">
    <property type="entry name" value="LRR_14"/>
    <property type="match status" value="1"/>
</dbReference>
<dbReference type="Proteomes" id="UP000197138">
    <property type="component" value="Unassembled WGS sequence"/>
</dbReference>
<keyword evidence="11" id="KW-0677">Repeat</keyword>
<evidence type="ECO:0000256" key="16">
    <source>
        <dbReference type="ARBA" id="ARBA00023004"/>
    </source>
</evidence>
<dbReference type="Pfam" id="PF14226">
    <property type="entry name" value="DIOX_N"/>
    <property type="match status" value="1"/>
</dbReference>
<evidence type="ECO:0000256" key="9">
    <source>
        <dbReference type="ARBA" id="ARBA00022723"/>
    </source>
</evidence>
<proteinExistence type="inferred from homology"/>
<dbReference type="InterPro" id="IPR051420">
    <property type="entry name" value="Ser_Thr_Kinases_DiverseReg"/>
</dbReference>
<feature type="transmembrane region" description="Helical" evidence="23">
    <location>
        <begin position="623"/>
        <end position="646"/>
    </location>
</feature>
<dbReference type="PROSITE" id="PS50011">
    <property type="entry name" value="PROTEIN_KINASE_DOM"/>
    <property type="match status" value="1"/>
</dbReference>
<evidence type="ECO:0000256" key="12">
    <source>
        <dbReference type="ARBA" id="ARBA00022741"/>
    </source>
</evidence>
<dbReference type="Pfam" id="PF00560">
    <property type="entry name" value="LRR_1"/>
    <property type="match status" value="3"/>
</dbReference>
<reference evidence="27" key="1">
    <citation type="journal article" date="2017" name="Plant J.">
        <title>The pomegranate (Punica granatum L.) genome and the genomics of punicalagin biosynthesis.</title>
        <authorList>
            <person name="Qin G."/>
            <person name="Xu C."/>
            <person name="Ming R."/>
            <person name="Tang H."/>
            <person name="Guyot R."/>
            <person name="Kramer E.M."/>
            <person name="Hu Y."/>
            <person name="Yi X."/>
            <person name="Qi Y."/>
            <person name="Xu X."/>
            <person name="Gao Z."/>
            <person name="Pan H."/>
            <person name="Jian J."/>
            <person name="Tian Y."/>
            <person name="Yue Z."/>
            <person name="Xu Y."/>
        </authorList>
    </citation>
    <scope>NUCLEOTIDE SEQUENCE [LARGE SCALE GENOMIC DNA]</scope>
    <source>
        <strain evidence="27">cv. Dabenzi</strain>
    </source>
</reference>
<dbReference type="PROSITE" id="PS00107">
    <property type="entry name" value="PROTEIN_KINASE_ATP"/>
    <property type="match status" value="1"/>
</dbReference>
<evidence type="ECO:0000256" key="23">
    <source>
        <dbReference type="SAM" id="Phobius"/>
    </source>
</evidence>
<dbReference type="InterPro" id="IPR055414">
    <property type="entry name" value="LRR_R13L4/SHOC2-like"/>
</dbReference>
<dbReference type="SUPFAM" id="SSF52058">
    <property type="entry name" value="L domain-like"/>
    <property type="match status" value="2"/>
</dbReference>
<sequence length="1235" mass="137135">MAPPLTILLRAILALIFVLATSHPLIGHSYVTASTSIIGNDRGGVVEALLKWKSSLKGQGLSLLSSWNSTIPSCSWVGISCDSSRRIVSLNMSSYNLNGMLQNLNFSSFRDLTTLVLANISLSGTIPHSIGNLSKLNYLDLSQNELSGYNQLTSTIPSSVGNMSSLLDLWLFDNELEGSIPDSIGRLGNLTRLALYENKLSGHIPSTIGNLSKLELLYLYQNQLSGPFPREIGKLESLTDLALFRNKLSGHIPLTIGNLSELKLLRLCENQLSGSIPREIGKLESLIDLRLFSNIFSGVLPIEMNNLTKLMNLQIYNNSFVGNLPPDVCRGGVLVNISVASNFFTGPIPRSQKNCSTLFRVTLNHNQLTGDISDALGTYPNLNYLDLSYNELHGMLPAKIGQYNNLTLLRISNNKISGALPSEVGNMKKLNVLDLSKNHLSRGITKGLAKLDALFELSLENNELMGSIPPEIGMILTLRNLSLSKNRLVGPIPKQLGNCIDMLSLNLSGNELHDSIPVEIGRLRSLESLDQFGRLQSLETLNLSHNNLSSEIPSTFNAMAGLSTVDVSYNQLEGPIPNSTAFHNASIDVVRGNKGLCGEIVGLKPCPLKIQANSHSGKGDRKWLVILLPIIALLLLFMVIFGFWYAMIRRTKRNAKDQLVSTNENLFAIWSYDGVIIYENIIKATEGFDSKYCIGSGAYGSVYKARLSSNQIVAVKKFHVLPDGDIVGTTKISRQKAFRSEIRALTEIRHRNIVKLYGFCSTPRHSFLVYEYLEAGSLESLLSDHETMAGIGWLERGNVVRGVADALCYLHHDCSPPIIHRDISSKNILLDAEYEAHVSDFGTARFVKPDSLNWTSFAGTFGYAAPELAYTMEINEKSDVYSFGVVTLELFMGRHPRDLISSIPSLCDVQLKDILDQRIPYPKDETMADLICVLDIAFSCLSYRPESRPSMKQVSQGLSARRSNVPDYPLEIKLGELQPVTNGKFKSMEHRVLVNKAGLRISVACFFSLSFQPWRKLFWPIKEILSEDSSPLYKEIMVTEYLTCFKDQGSDDTPPFLFCKPEIDSLMAGLVDAGIIKTPRIFAQESADKTNNHTTTQLSIPVIDLGGIECGYTQRQRIADQVRAASEKGGFFQVVNHRSLISVLKGMKEGVRRFYGQDEEVKKEYPTRDITQKLVYYSHSIRILPRLLIGETHFFCYMVPDPPKPEELPQACRDILIEYSNVVINLGDLLFEIPP</sequence>
<dbReference type="InterPro" id="IPR003591">
    <property type="entry name" value="Leu-rich_rpt_typical-subtyp"/>
</dbReference>
<dbReference type="InterPro" id="IPR011009">
    <property type="entry name" value="Kinase-like_dom_sf"/>
</dbReference>
<evidence type="ECO:0000256" key="4">
    <source>
        <dbReference type="ARBA" id="ARBA00022527"/>
    </source>
</evidence>
<dbReference type="Pfam" id="PF13855">
    <property type="entry name" value="LRR_8"/>
    <property type="match status" value="1"/>
</dbReference>
<dbReference type="GO" id="GO:0016020">
    <property type="term" value="C:membrane"/>
    <property type="evidence" value="ECO:0007669"/>
    <property type="project" value="UniProtKB-SubCell"/>
</dbReference>
<dbReference type="GO" id="GO:0004674">
    <property type="term" value="F:protein serine/threonine kinase activity"/>
    <property type="evidence" value="ECO:0007669"/>
    <property type="project" value="UniProtKB-KW"/>
</dbReference>
<evidence type="ECO:0000256" key="21">
    <source>
        <dbReference type="ARBA" id="ARBA00048679"/>
    </source>
</evidence>
<evidence type="ECO:0000256" key="19">
    <source>
        <dbReference type="ARBA" id="ARBA00023180"/>
    </source>
</evidence>
<dbReference type="PROSITE" id="PS00109">
    <property type="entry name" value="PROTEIN_KINASE_TYR"/>
    <property type="match status" value="1"/>
</dbReference>
<keyword evidence="7" id="KW-0808">Transferase</keyword>
<keyword evidence="16" id="KW-0408">Iron</keyword>
<dbReference type="SUPFAM" id="SSF56112">
    <property type="entry name" value="Protein kinase-like (PK-like)"/>
    <property type="match status" value="1"/>
</dbReference>
<comment type="catalytic activity">
    <reaction evidence="21">
        <text>L-seryl-[protein] + ATP = O-phospho-L-seryl-[protein] + ADP + H(+)</text>
        <dbReference type="Rhea" id="RHEA:17989"/>
        <dbReference type="Rhea" id="RHEA-COMP:9863"/>
        <dbReference type="Rhea" id="RHEA-COMP:11604"/>
        <dbReference type="ChEBI" id="CHEBI:15378"/>
        <dbReference type="ChEBI" id="CHEBI:29999"/>
        <dbReference type="ChEBI" id="CHEBI:30616"/>
        <dbReference type="ChEBI" id="CHEBI:83421"/>
        <dbReference type="ChEBI" id="CHEBI:456216"/>
        <dbReference type="EC" id="2.7.11.1"/>
    </reaction>
</comment>
<protein>
    <recommendedName>
        <fullName evidence="3">non-specific serine/threonine protein kinase</fullName>
        <ecNumber evidence="3">2.7.11.1</ecNumber>
    </recommendedName>
</protein>
<keyword evidence="18" id="KW-0675">Receptor</keyword>
<dbReference type="Gene3D" id="2.60.120.330">
    <property type="entry name" value="B-lactam Antibiotic, Isopenicillin N Synthase, Chain"/>
    <property type="match status" value="2"/>
</dbReference>
<comment type="subcellular location">
    <subcellularLocation>
        <location evidence="1">Membrane</location>
        <topology evidence="1">Single-pass type I membrane protein</topology>
    </subcellularLocation>
</comment>
<dbReference type="Pfam" id="PF00069">
    <property type="entry name" value="Pkinase"/>
    <property type="match status" value="1"/>
</dbReference>
<dbReference type="PANTHER" id="PTHR48005">
    <property type="entry name" value="LEUCINE RICH REPEAT KINASE 2"/>
    <property type="match status" value="1"/>
</dbReference>
<dbReference type="InterPro" id="IPR013210">
    <property type="entry name" value="LRR_N_plant-typ"/>
</dbReference>
<dbReference type="GO" id="GO:0046872">
    <property type="term" value="F:metal ion binding"/>
    <property type="evidence" value="ECO:0007669"/>
    <property type="project" value="UniProtKB-KW"/>
</dbReference>
<evidence type="ECO:0000256" key="20">
    <source>
        <dbReference type="ARBA" id="ARBA00047899"/>
    </source>
</evidence>
<dbReference type="Gene3D" id="3.80.10.10">
    <property type="entry name" value="Ribonuclease Inhibitor"/>
    <property type="match status" value="3"/>
</dbReference>
<comment type="caution">
    <text evidence="26">The sequence shown here is derived from an EMBL/GenBank/DDBJ whole genome shotgun (WGS) entry which is preliminary data.</text>
</comment>
<dbReference type="EMBL" id="MTKT01005171">
    <property type="protein sequence ID" value="OWM68160.1"/>
    <property type="molecule type" value="Genomic_DNA"/>
</dbReference>
<dbReference type="FunFam" id="1.10.510.10:FF:000445">
    <property type="entry name" value="MDIS1-interacting receptor like kinase 2"/>
    <property type="match status" value="1"/>
</dbReference>
<evidence type="ECO:0000256" key="24">
    <source>
        <dbReference type="SAM" id="SignalP"/>
    </source>
</evidence>
<evidence type="ECO:0000256" key="8">
    <source>
        <dbReference type="ARBA" id="ARBA00022692"/>
    </source>
</evidence>
<gene>
    <name evidence="26" type="ORF">CDL15_Pgr016360</name>
</gene>
<keyword evidence="12 22" id="KW-0547">Nucleotide-binding</keyword>
<evidence type="ECO:0000256" key="2">
    <source>
        <dbReference type="ARBA" id="ARBA00009592"/>
    </source>
</evidence>
<evidence type="ECO:0000256" key="3">
    <source>
        <dbReference type="ARBA" id="ARBA00012513"/>
    </source>
</evidence>
<dbReference type="InterPro" id="IPR032675">
    <property type="entry name" value="LRR_dom_sf"/>
</dbReference>
<evidence type="ECO:0000256" key="22">
    <source>
        <dbReference type="PROSITE-ProRule" id="PRU10141"/>
    </source>
</evidence>
<dbReference type="InterPro" id="IPR027443">
    <property type="entry name" value="IPNS-like_sf"/>
</dbReference>
<feature type="chain" id="PRO_5013301766" description="non-specific serine/threonine protein kinase" evidence="24">
    <location>
        <begin position="23"/>
        <end position="1235"/>
    </location>
</feature>
<evidence type="ECO:0000256" key="14">
    <source>
        <dbReference type="ARBA" id="ARBA00022840"/>
    </source>
</evidence>
<dbReference type="InterPro" id="IPR026992">
    <property type="entry name" value="DIOX_N"/>
</dbReference>
<comment type="catalytic activity">
    <reaction evidence="20">
        <text>L-threonyl-[protein] + ATP = O-phospho-L-threonyl-[protein] + ADP + H(+)</text>
        <dbReference type="Rhea" id="RHEA:46608"/>
        <dbReference type="Rhea" id="RHEA-COMP:11060"/>
        <dbReference type="Rhea" id="RHEA-COMP:11605"/>
        <dbReference type="ChEBI" id="CHEBI:15378"/>
        <dbReference type="ChEBI" id="CHEBI:30013"/>
        <dbReference type="ChEBI" id="CHEBI:30616"/>
        <dbReference type="ChEBI" id="CHEBI:61977"/>
        <dbReference type="ChEBI" id="CHEBI:456216"/>
        <dbReference type="EC" id="2.7.11.1"/>
    </reaction>
</comment>
<dbReference type="Pfam" id="PF08263">
    <property type="entry name" value="LRRNT_2"/>
    <property type="match status" value="1"/>
</dbReference>
<dbReference type="Gene3D" id="1.10.510.10">
    <property type="entry name" value="Transferase(Phosphotransferase) domain 1"/>
    <property type="match status" value="1"/>
</dbReference>
<keyword evidence="5" id="KW-0597">Phosphoprotein</keyword>
<feature type="signal peptide" evidence="24">
    <location>
        <begin position="1"/>
        <end position="22"/>
    </location>
</feature>
<keyword evidence="6" id="KW-0433">Leucine-rich repeat</keyword>
<dbReference type="SUPFAM" id="SSF51197">
    <property type="entry name" value="Clavaminate synthase-like"/>
    <property type="match status" value="2"/>
</dbReference>
<feature type="domain" description="Protein kinase" evidence="25">
    <location>
        <begin position="688"/>
        <end position="971"/>
    </location>
</feature>
<dbReference type="InterPro" id="IPR008266">
    <property type="entry name" value="Tyr_kinase_AS"/>
</dbReference>
<evidence type="ECO:0000256" key="10">
    <source>
        <dbReference type="ARBA" id="ARBA00022729"/>
    </source>
</evidence>
<evidence type="ECO:0000256" key="13">
    <source>
        <dbReference type="ARBA" id="ARBA00022777"/>
    </source>
</evidence>
<evidence type="ECO:0000313" key="27">
    <source>
        <dbReference type="Proteomes" id="UP000197138"/>
    </source>
</evidence>
<accession>A0A218W762</accession>
<comment type="similarity">
    <text evidence="2">Belongs to the RLP family.</text>
</comment>
<dbReference type="EC" id="2.7.11.1" evidence="3"/>
<dbReference type="InterPro" id="IPR017441">
    <property type="entry name" value="Protein_kinase_ATP_BS"/>
</dbReference>
<dbReference type="FunFam" id="3.80.10.10:FF:000400">
    <property type="entry name" value="Nuclear pore complex protein NUP107"/>
    <property type="match status" value="1"/>
</dbReference>
<dbReference type="FunFam" id="3.80.10.10:FF:000233">
    <property type="entry name" value="Leucine-rich repeat receptor-like protein kinase TDR"/>
    <property type="match status" value="1"/>
</dbReference>
<dbReference type="GO" id="GO:0005524">
    <property type="term" value="F:ATP binding"/>
    <property type="evidence" value="ECO:0007669"/>
    <property type="project" value="UniProtKB-UniRule"/>
</dbReference>
<dbReference type="PROSITE" id="PS51450">
    <property type="entry name" value="LRR"/>
    <property type="match status" value="1"/>
</dbReference>
<evidence type="ECO:0000259" key="25">
    <source>
        <dbReference type="PROSITE" id="PS50011"/>
    </source>
</evidence>
<evidence type="ECO:0000256" key="15">
    <source>
        <dbReference type="ARBA" id="ARBA00022989"/>
    </source>
</evidence>
<keyword evidence="14 22" id="KW-0067">ATP-binding</keyword>
<dbReference type="GO" id="GO:0009791">
    <property type="term" value="P:post-embryonic development"/>
    <property type="evidence" value="ECO:0007669"/>
    <property type="project" value="UniProtKB-ARBA"/>
</dbReference>
<dbReference type="InterPro" id="IPR000719">
    <property type="entry name" value="Prot_kinase_dom"/>
</dbReference>
<name>A0A218W762_PUNGR</name>
<evidence type="ECO:0000256" key="5">
    <source>
        <dbReference type="ARBA" id="ARBA00022553"/>
    </source>
</evidence>
<feature type="binding site" evidence="22">
    <location>
        <position position="717"/>
    </location>
    <ligand>
        <name>ATP</name>
        <dbReference type="ChEBI" id="CHEBI:30616"/>
    </ligand>
</feature>
<dbReference type="Gene3D" id="3.30.200.20">
    <property type="entry name" value="Phosphorylase Kinase, domain 1"/>
    <property type="match status" value="1"/>
</dbReference>
<evidence type="ECO:0000256" key="11">
    <source>
        <dbReference type="ARBA" id="ARBA00022737"/>
    </source>
</evidence>
<keyword evidence="8 23" id="KW-0812">Transmembrane</keyword>
<dbReference type="FunFam" id="3.30.200.20:FF:000309">
    <property type="entry name" value="Leucine-rich repeat receptor protein kinase MSP1"/>
    <property type="match status" value="1"/>
</dbReference>
<evidence type="ECO:0000256" key="7">
    <source>
        <dbReference type="ARBA" id="ARBA00022679"/>
    </source>
</evidence>
<keyword evidence="4" id="KW-0723">Serine/threonine-protein kinase</keyword>
<evidence type="ECO:0000313" key="26">
    <source>
        <dbReference type="EMBL" id="OWM68160.1"/>
    </source>
</evidence>
<evidence type="ECO:0000256" key="18">
    <source>
        <dbReference type="ARBA" id="ARBA00023170"/>
    </source>
</evidence>
<evidence type="ECO:0000256" key="17">
    <source>
        <dbReference type="ARBA" id="ARBA00023136"/>
    </source>
</evidence>
<keyword evidence="19" id="KW-0325">Glycoprotein</keyword>
<evidence type="ECO:0000256" key="1">
    <source>
        <dbReference type="ARBA" id="ARBA00004479"/>
    </source>
</evidence>
<organism evidence="26 27">
    <name type="scientific">Punica granatum</name>
    <name type="common">Pomegranate</name>
    <dbReference type="NCBI Taxonomy" id="22663"/>
    <lineage>
        <taxon>Eukaryota</taxon>
        <taxon>Viridiplantae</taxon>
        <taxon>Streptophyta</taxon>
        <taxon>Embryophyta</taxon>
        <taxon>Tracheophyta</taxon>
        <taxon>Spermatophyta</taxon>
        <taxon>Magnoliopsida</taxon>
        <taxon>eudicotyledons</taxon>
        <taxon>Gunneridae</taxon>
        <taxon>Pentapetalae</taxon>
        <taxon>rosids</taxon>
        <taxon>malvids</taxon>
        <taxon>Myrtales</taxon>
        <taxon>Lythraceae</taxon>
        <taxon>Punica</taxon>
    </lineage>
</organism>
<keyword evidence="13" id="KW-0418">Kinase</keyword>
<dbReference type="SMART" id="SM00369">
    <property type="entry name" value="LRR_TYP"/>
    <property type="match status" value="7"/>
</dbReference>
<keyword evidence="15 23" id="KW-1133">Transmembrane helix</keyword>
<dbReference type="PRINTS" id="PR00019">
    <property type="entry name" value="LEURICHRPT"/>
</dbReference>
<evidence type="ECO:0000256" key="6">
    <source>
        <dbReference type="ARBA" id="ARBA00022614"/>
    </source>
</evidence>